<dbReference type="SUPFAM" id="SSF51735">
    <property type="entry name" value="NAD(P)-binding Rossmann-fold domains"/>
    <property type="match status" value="1"/>
</dbReference>
<evidence type="ECO:0000259" key="1">
    <source>
        <dbReference type="Pfam" id="PF13460"/>
    </source>
</evidence>
<dbReference type="PANTHER" id="PTHR47129:SF1">
    <property type="entry name" value="NMRA-LIKE DOMAIN-CONTAINING PROTEIN"/>
    <property type="match status" value="1"/>
</dbReference>
<dbReference type="PANTHER" id="PTHR47129">
    <property type="entry name" value="QUINONE OXIDOREDUCTASE 2"/>
    <property type="match status" value="1"/>
</dbReference>
<dbReference type="AlphaFoldDB" id="A0A9X2ITE6"/>
<keyword evidence="3" id="KW-1185">Reference proteome</keyword>
<gene>
    <name evidence="2" type="ORF">NB037_14435</name>
</gene>
<dbReference type="InterPro" id="IPR036291">
    <property type="entry name" value="NAD(P)-bd_dom_sf"/>
</dbReference>
<dbReference type="EMBL" id="JAMRYM010000073">
    <property type="protein sequence ID" value="MCM6763616.1"/>
    <property type="molecule type" value="Genomic_DNA"/>
</dbReference>
<dbReference type="Pfam" id="PF13460">
    <property type="entry name" value="NAD_binding_10"/>
    <property type="match status" value="1"/>
</dbReference>
<evidence type="ECO:0000313" key="2">
    <source>
        <dbReference type="EMBL" id="MCM6763616.1"/>
    </source>
</evidence>
<proteinExistence type="predicted"/>
<evidence type="ECO:0000313" key="3">
    <source>
        <dbReference type="Proteomes" id="UP001155240"/>
    </source>
</evidence>
<dbReference type="Proteomes" id="UP001155240">
    <property type="component" value="Unassembled WGS sequence"/>
</dbReference>
<dbReference type="InterPro" id="IPR016040">
    <property type="entry name" value="NAD(P)-bd_dom"/>
</dbReference>
<accession>A0A9X2ITE6</accession>
<reference evidence="2" key="1">
    <citation type="submission" date="2022-06" db="EMBL/GenBank/DDBJ databases">
        <title>Whole genome shotgun sequencing (WGS) of Rathayibacter sp. ZW T2_19, isolated from stored onions (Allium cepa).</title>
        <authorList>
            <person name="Stoll D.A."/>
            <person name="Huch M."/>
        </authorList>
    </citation>
    <scope>NUCLEOTIDE SEQUENCE</scope>
    <source>
        <strain evidence="2">ZW T2_19</strain>
    </source>
</reference>
<comment type="caution">
    <text evidence="2">The sequence shown here is derived from an EMBL/GenBank/DDBJ whole genome shotgun (WGS) entry which is preliminary data.</text>
</comment>
<dbReference type="Gene3D" id="3.90.25.10">
    <property type="entry name" value="UDP-galactose 4-epimerase, domain 1"/>
    <property type="match status" value="1"/>
</dbReference>
<dbReference type="Gene3D" id="3.40.50.720">
    <property type="entry name" value="NAD(P)-binding Rossmann-like Domain"/>
    <property type="match status" value="1"/>
</dbReference>
<protein>
    <submittedName>
        <fullName evidence="2">NAD(P)H-binding protein</fullName>
    </submittedName>
</protein>
<name>A0A9X2ITE6_9MICO</name>
<sequence>MTLVVTGATGHLGRLAVQHLLARGTAASEIVATGRDAAKLEALAADLGVRTAVADFEDPASLDAAFAGAEAVLLVSGSEVGKRVAQHTAAIDAAVRAGARLVYTSAPKATTSTLILAPEHKATEEAIAASGVPAVVLRNGWYNENYEQTVAELASTGTTLSSAGEGRVASAARSDYAEAAAVALVDPSLVGTVHELSGDTAWTFDEFAAVVGEVAGRETAITHVDSAEHARILTEAGVPEGGVGFVVGLDANIAEGLLGETDGSLARLIGHPTTPIRAYVESQVGSSATQA</sequence>
<dbReference type="RefSeq" id="WP_251946833.1">
    <property type="nucleotide sequence ID" value="NZ_JAMRYM010000073.1"/>
</dbReference>
<feature type="domain" description="NAD(P)-binding" evidence="1">
    <location>
        <begin position="7"/>
        <end position="186"/>
    </location>
</feature>
<organism evidence="2 3">
    <name type="scientific">Rathayibacter rubneri</name>
    <dbReference type="NCBI Taxonomy" id="2950106"/>
    <lineage>
        <taxon>Bacteria</taxon>
        <taxon>Bacillati</taxon>
        <taxon>Actinomycetota</taxon>
        <taxon>Actinomycetes</taxon>
        <taxon>Micrococcales</taxon>
        <taxon>Microbacteriaceae</taxon>
        <taxon>Rathayibacter</taxon>
    </lineage>
</organism>
<dbReference type="InterPro" id="IPR052718">
    <property type="entry name" value="NmrA-type_oxidoreductase"/>
</dbReference>